<accession>A0A2Z7CD21</accession>
<reference evidence="1 2" key="1">
    <citation type="journal article" date="2015" name="Proc. Natl. Acad. Sci. U.S.A.">
        <title>The resurrection genome of Boea hygrometrica: A blueprint for survival of dehydration.</title>
        <authorList>
            <person name="Xiao L."/>
            <person name="Yang G."/>
            <person name="Zhang L."/>
            <person name="Yang X."/>
            <person name="Zhao S."/>
            <person name="Ji Z."/>
            <person name="Zhou Q."/>
            <person name="Hu M."/>
            <person name="Wang Y."/>
            <person name="Chen M."/>
            <person name="Xu Y."/>
            <person name="Jin H."/>
            <person name="Xiao X."/>
            <person name="Hu G."/>
            <person name="Bao F."/>
            <person name="Hu Y."/>
            <person name="Wan P."/>
            <person name="Li L."/>
            <person name="Deng X."/>
            <person name="Kuang T."/>
            <person name="Xiang C."/>
            <person name="Zhu J.K."/>
            <person name="Oliver M.J."/>
            <person name="He Y."/>
        </authorList>
    </citation>
    <scope>NUCLEOTIDE SEQUENCE [LARGE SCALE GENOMIC DNA]</scope>
    <source>
        <strain evidence="2">cv. XS01</strain>
    </source>
</reference>
<dbReference type="Proteomes" id="UP000250235">
    <property type="component" value="Unassembled WGS sequence"/>
</dbReference>
<organism evidence="1 2">
    <name type="scientific">Dorcoceras hygrometricum</name>
    <dbReference type="NCBI Taxonomy" id="472368"/>
    <lineage>
        <taxon>Eukaryota</taxon>
        <taxon>Viridiplantae</taxon>
        <taxon>Streptophyta</taxon>
        <taxon>Embryophyta</taxon>
        <taxon>Tracheophyta</taxon>
        <taxon>Spermatophyta</taxon>
        <taxon>Magnoliopsida</taxon>
        <taxon>eudicotyledons</taxon>
        <taxon>Gunneridae</taxon>
        <taxon>Pentapetalae</taxon>
        <taxon>asterids</taxon>
        <taxon>lamiids</taxon>
        <taxon>Lamiales</taxon>
        <taxon>Gesneriaceae</taxon>
        <taxon>Didymocarpoideae</taxon>
        <taxon>Trichosporeae</taxon>
        <taxon>Loxocarpinae</taxon>
        <taxon>Dorcoceras</taxon>
    </lineage>
</organism>
<dbReference type="EMBL" id="KQ996737">
    <property type="protein sequence ID" value="KZV44585.1"/>
    <property type="molecule type" value="Genomic_DNA"/>
</dbReference>
<protein>
    <submittedName>
        <fullName evidence="1">Uncharacterized protein</fullName>
    </submittedName>
</protein>
<gene>
    <name evidence="1" type="ORF">F511_11271</name>
</gene>
<evidence type="ECO:0000313" key="2">
    <source>
        <dbReference type="Proteomes" id="UP000250235"/>
    </source>
</evidence>
<name>A0A2Z7CD21_9LAMI</name>
<dbReference type="AlphaFoldDB" id="A0A2Z7CD21"/>
<evidence type="ECO:0000313" key="1">
    <source>
        <dbReference type="EMBL" id="KZV44585.1"/>
    </source>
</evidence>
<sequence length="114" mass="12921">MDDELRIECCASAEQKTEKCTTHSSACRKLAHFVTAGVQADSVLRLVSERFCDLVPHVTGPTIRDSHASDEQLQKWRLRDEEKGNGLYTVDDGIVKFRVRFWVPSSDALKRTIL</sequence>
<proteinExistence type="predicted"/>
<keyword evidence="2" id="KW-1185">Reference proteome</keyword>